<accession>A0A6N9Q1Y6</accession>
<evidence type="ECO:0000313" key="1">
    <source>
        <dbReference type="EMBL" id="NBI28264.1"/>
    </source>
</evidence>
<dbReference type="RefSeq" id="WP_160645045.1">
    <property type="nucleotide sequence ID" value="NZ_SIJB01000012.1"/>
</dbReference>
<proteinExistence type="predicted"/>
<gene>
    <name evidence="1" type="ORF">ERL59_04755</name>
</gene>
<dbReference type="Gene3D" id="3.30.470.20">
    <property type="entry name" value="ATP-grasp fold, B domain"/>
    <property type="match status" value="1"/>
</dbReference>
<dbReference type="OrthoDB" id="7869153at2"/>
<dbReference type="InterPro" id="IPR026838">
    <property type="entry name" value="YheC/D"/>
</dbReference>
<dbReference type="EMBL" id="SIJB01000012">
    <property type="protein sequence ID" value="NBI28264.1"/>
    <property type="molecule type" value="Genomic_DNA"/>
</dbReference>
<dbReference type="AlphaFoldDB" id="A0A6N9Q1Y6"/>
<keyword evidence="2" id="KW-1185">Reference proteome</keyword>
<name>A0A6N9Q1Y6_9BACL</name>
<dbReference type="SUPFAM" id="SSF56059">
    <property type="entry name" value="Glutathione synthetase ATP-binding domain-like"/>
    <property type="match status" value="1"/>
</dbReference>
<sequence length="373" mass="43506">MTTKPVLGVMALYINSKKQFDERSYLKKLMVQGEKMGMKIFLFSPENVDEKNKKIYAYFYNKTKSKWIRKWTDFPNIIFDRCRYQATSRFKQLKRFRENNPYIIYLNRPLSNKWIVHNKLSDNNVVKEFLPDSRLITKLDDLLQFVNGSKETFFKPINGTGGTGILKIQKTKDHKYLIQGRKHNRKIIPKQLLNKSQLLGLCKNLSTKKQYMAQQGIDIKLDSGRVHDYRLLIQKNYIGEWVVTGCAGRIGAKGSVTSNLHGGGSAVTADRLLKSWFKEQQVKTIKQNMELMSYAVVNELESQNYELCELALDIAVDRSGKIWLLEVNPKPARKVFLKIGEEKTYTNAIVRPLEYALWLYNKNSSIRSRRRNR</sequence>
<protein>
    <submittedName>
        <fullName evidence="1">YheC/YheD family protein</fullName>
    </submittedName>
</protein>
<dbReference type="Proteomes" id="UP000448943">
    <property type="component" value="Unassembled WGS sequence"/>
</dbReference>
<dbReference type="Pfam" id="PF14398">
    <property type="entry name" value="ATPgrasp_YheCD"/>
    <property type="match status" value="1"/>
</dbReference>
<reference evidence="1 2" key="1">
    <citation type="submission" date="2019-01" db="EMBL/GenBank/DDBJ databases">
        <title>Chengkuizengella sp. nov., isolated from deep-sea sediment of East Pacific Ocean.</title>
        <authorList>
            <person name="Yang J."/>
            <person name="Lai Q."/>
            <person name="Shao Z."/>
        </authorList>
    </citation>
    <scope>NUCLEOTIDE SEQUENCE [LARGE SCALE GENOMIC DNA]</scope>
    <source>
        <strain evidence="1 2">YPA3-1-1</strain>
    </source>
</reference>
<organism evidence="1 2">
    <name type="scientific">Chengkuizengella marina</name>
    <dbReference type="NCBI Taxonomy" id="2507566"/>
    <lineage>
        <taxon>Bacteria</taxon>
        <taxon>Bacillati</taxon>
        <taxon>Bacillota</taxon>
        <taxon>Bacilli</taxon>
        <taxon>Bacillales</taxon>
        <taxon>Paenibacillaceae</taxon>
        <taxon>Chengkuizengella</taxon>
    </lineage>
</organism>
<evidence type="ECO:0000313" key="2">
    <source>
        <dbReference type="Proteomes" id="UP000448943"/>
    </source>
</evidence>
<comment type="caution">
    <text evidence="1">The sequence shown here is derived from an EMBL/GenBank/DDBJ whole genome shotgun (WGS) entry which is preliminary data.</text>
</comment>